<organism evidence="1 2">
    <name type="scientific">Candidatus Gemmiger excrementavium</name>
    <dbReference type="NCBI Taxonomy" id="2838608"/>
    <lineage>
        <taxon>Bacteria</taxon>
        <taxon>Bacillati</taxon>
        <taxon>Bacillota</taxon>
        <taxon>Clostridia</taxon>
        <taxon>Eubacteriales</taxon>
        <taxon>Gemmiger</taxon>
    </lineage>
</organism>
<reference evidence="1" key="2">
    <citation type="submission" date="2021-04" db="EMBL/GenBank/DDBJ databases">
        <authorList>
            <person name="Gilroy R."/>
        </authorList>
    </citation>
    <scope>NUCLEOTIDE SEQUENCE</scope>
    <source>
        <strain evidence="1">3436</strain>
    </source>
</reference>
<dbReference type="EMBL" id="DXBO01000153">
    <property type="protein sequence ID" value="HIZ49180.1"/>
    <property type="molecule type" value="Genomic_DNA"/>
</dbReference>
<reference evidence="1" key="1">
    <citation type="journal article" date="2021" name="PeerJ">
        <title>Extensive microbial diversity within the chicken gut microbiome revealed by metagenomics and culture.</title>
        <authorList>
            <person name="Gilroy R."/>
            <person name="Ravi A."/>
            <person name="Getino M."/>
            <person name="Pursley I."/>
            <person name="Horton D.L."/>
            <person name="Alikhan N.F."/>
            <person name="Baker D."/>
            <person name="Gharbi K."/>
            <person name="Hall N."/>
            <person name="Watson M."/>
            <person name="Adriaenssens E.M."/>
            <person name="Foster-Nyarko E."/>
            <person name="Jarju S."/>
            <person name="Secka A."/>
            <person name="Antonio M."/>
            <person name="Oren A."/>
            <person name="Chaudhuri R.R."/>
            <person name="La Ragione R."/>
            <person name="Hildebrand F."/>
            <person name="Pallen M.J."/>
        </authorList>
    </citation>
    <scope>NUCLEOTIDE SEQUENCE</scope>
    <source>
        <strain evidence="1">3436</strain>
    </source>
</reference>
<protein>
    <submittedName>
        <fullName evidence="1">Uncharacterized protein</fullName>
    </submittedName>
</protein>
<name>A0A9D2F5A3_9FIRM</name>
<accession>A0A9D2F5A3</accession>
<sequence length="498" mass="57354">MIPTNQLQITFDRAAIEKKFVILEVKRDSGNYQHSLIPDLALQAARALAVVYEYGALCYILYARQNLDYKNLKKVLESESEDISLREIPSTELKDHLLAQLLCNAMPALGADGRMYHNLTGKLYYQQAAWRQGRGEVPRSFWTLRIQLTWDRCVKLSVVTFCQAERKRGAQAEAQYLFDTKSGFLRRLVQGDPDRTSPRFVIGSLDHAHKHTVPFLEFGSWEDFQRCRVGVLHRFLQDVKELLAPYLTLHILCLPEDLRLGDKELDPRLENIKARLREVPLYLEDTVGNAASSVLADLLRRELEQYSGITLRDGTPKPGEAVFRIVHNKETYADCPERDPYRKAPRHCAVQHLTVEDFQLSGLDRTGAKPKEDAPLRKVLQEMAVKLDVLHGQITCYDWETLGYEAAVNFVIPDDASGKDKLLSYRRLRVFPDGRLQFSRWQDQMLWEDAEQEKIAAAFHNKFGSRDFDVDGIVYENPDDIHIIRQTERFTLPQADHL</sequence>
<evidence type="ECO:0000313" key="2">
    <source>
        <dbReference type="Proteomes" id="UP000824031"/>
    </source>
</evidence>
<evidence type="ECO:0000313" key="1">
    <source>
        <dbReference type="EMBL" id="HIZ49180.1"/>
    </source>
</evidence>
<dbReference type="AlphaFoldDB" id="A0A9D2F5A3"/>
<feature type="non-terminal residue" evidence="1">
    <location>
        <position position="498"/>
    </location>
</feature>
<proteinExistence type="predicted"/>
<gene>
    <name evidence="1" type="ORF">H9810_10700</name>
</gene>
<comment type="caution">
    <text evidence="1">The sequence shown here is derived from an EMBL/GenBank/DDBJ whole genome shotgun (WGS) entry which is preliminary data.</text>
</comment>
<dbReference type="Proteomes" id="UP000824031">
    <property type="component" value="Unassembled WGS sequence"/>
</dbReference>